<proteinExistence type="predicted"/>
<feature type="non-terminal residue" evidence="1">
    <location>
        <position position="1"/>
    </location>
</feature>
<name>A0A367KZP5_9HYPO</name>
<accession>A0A367KZP5</accession>
<protein>
    <submittedName>
        <fullName evidence="1">Uncharacterized protein</fullName>
    </submittedName>
</protein>
<evidence type="ECO:0000313" key="2">
    <source>
        <dbReference type="Proteomes" id="UP000253664"/>
    </source>
</evidence>
<gene>
    <name evidence="1" type="ORF">L249_1636</name>
</gene>
<dbReference type="AlphaFoldDB" id="A0A367KZP5"/>
<dbReference type="Proteomes" id="UP000253664">
    <property type="component" value="Unassembled WGS sequence"/>
</dbReference>
<evidence type="ECO:0000313" key="1">
    <source>
        <dbReference type="EMBL" id="RCI07645.1"/>
    </source>
</evidence>
<reference evidence="1 2" key="1">
    <citation type="journal article" date="2015" name="BMC Genomics">
        <title>Insights from the genome of Ophiocordyceps polyrhachis-furcata to pathogenicity and host specificity in insect fungi.</title>
        <authorList>
            <person name="Wichadakul D."/>
            <person name="Kobmoo N."/>
            <person name="Ingsriswang S."/>
            <person name="Tangphatsornruang S."/>
            <person name="Chantasingh D."/>
            <person name="Luangsa-ard J.J."/>
            <person name="Eurwilaichitr L."/>
        </authorList>
    </citation>
    <scope>NUCLEOTIDE SEQUENCE [LARGE SCALE GENOMIC DNA]</scope>
    <source>
        <strain evidence="1 2">BCC 54312</strain>
    </source>
</reference>
<sequence>PKLSEILSHMSGIAVPHRPSWTRLTKHQKATVMVLEAETDGRISQHIVQLLRHVSLSSPLAPWRNKPYRGDLGQLGILLAEEPPNNRVIAAGGLDVALVVDDGQQIADVVALVEKGPQLRVVPRRLSLCRRAHHPLTVANGTLRLIRRRRRVGRVAVR</sequence>
<dbReference type="EMBL" id="LKCN02000026">
    <property type="protein sequence ID" value="RCI07645.1"/>
    <property type="molecule type" value="Genomic_DNA"/>
</dbReference>
<keyword evidence="2" id="KW-1185">Reference proteome</keyword>
<organism evidence="1 2">
    <name type="scientific">Ophiocordyceps polyrhachis-furcata BCC 54312</name>
    <dbReference type="NCBI Taxonomy" id="1330021"/>
    <lineage>
        <taxon>Eukaryota</taxon>
        <taxon>Fungi</taxon>
        <taxon>Dikarya</taxon>
        <taxon>Ascomycota</taxon>
        <taxon>Pezizomycotina</taxon>
        <taxon>Sordariomycetes</taxon>
        <taxon>Hypocreomycetidae</taxon>
        <taxon>Hypocreales</taxon>
        <taxon>Ophiocordycipitaceae</taxon>
        <taxon>Ophiocordyceps</taxon>
    </lineage>
</organism>
<comment type="caution">
    <text evidence="1">The sequence shown here is derived from an EMBL/GenBank/DDBJ whole genome shotgun (WGS) entry which is preliminary data.</text>
</comment>